<comment type="domain">
    <text evidence="10">The twin Cx2C motifs are involved in the recognition by the mitochondrial MIA40-ERV1 disulfide relay system. The formation of 2 disulfide bonds in the Cx2C motifs through dithiol/disulfide exchange reactions effectively traps the protein in the mitochondrial intermembrane space.</text>
</comment>
<evidence type="ECO:0000313" key="14">
    <source>
        <dbReference type="Proteomes" id="UP001229421"/>
    </source>
</evidence>
<feature type="short sequence motif" description="Cx2C motif 1" evidence="10">
    <location>
        <begin position="234"/>
        <end position="237"/>
    </location>
</feature>
<dbReference type="GO" id="GO:0009055">
    <property type="term" value="F:electron transfer activity"/>
    <property type="evidence" value="ECO:0007669"/>
    <property type="project" value="UniProtKB-UniRule"/>
</dbReference>
<feature type="region of interest" description="Fe-S binding site B" evidence="10">
    <location>
        <begin position="234"/>
        <end position="248"/>
    </location>
</feature>
<accession>A0AAD8NW68</accession>
<sequence>MGKQGMEGSVIALTENVVVHLHEVLNVVRMVKKEAVENINPLIITQASLLSSLPMEASSVDFIISIGRSHDFPGDILFKEFSRVLKPGGELFVHLTLDAAKDNATSSLERKLLVGGFSDIEVVRMTEALSEGVQSFGFKGKKPSWKIGSSFSLKKHAKNLPIIQVVNEMDLIDEDSLLSEEDLKKPEVQPVGDCEVGSTRKACKNCVCGRAEQEEKVQKLGVTMDQLENPQSSCGSCGLGDAFRCNTCPYKGLPPFKLGQKVTLSDNFLAADL</sequence>
<evidence type="ECO:0000256" key="10">
    <source>
        <dbReference type="HAMAP-Rule" id="MF_03115"/>
    </source>
</evidence>
<comment type="subcellular location">
    <subcellularLocation>
        <location evidence="10">Cytoplasm</location>
    </subcellularLocation>
    <subcellularLocation>
        <location evidence="10">Mitochondrion intermembrane space</location>
    </subcellularLocation>
</comment>
<keyword evidence="5 10" id="KW-0001">2Fe-2S</keyword>
<evidence type="ECO:0000256" key="6">
    <source>
        <dbReference type="ARBA" id="ARBA00022723"/>
    </source>
</evidence>
<comment type="similarity">
    <text evidence="2 10">Belongs to the anamorsin family.</text>
</comment>
<comment type="function">
    <text evidence="10">Component of the cytosolic iron-sulfur (Fe-S) protein assembly (CIA) machinery. Required for the maturation of extramitochondrial Fe-S proteins. Part of an electron transfer chain functioning in an early step of cytosolic Fe-S biogenesis, facilitating the de novo assembly of a [4Fe-4S] cluster on the cytosolic Fe-S scaffold complex. Electrons are transferred from NADPH via a FAD- and FMN-containing diflavin oxidoreductase. Together with the diflavin oxidoreductase, also required for the assembly of the diferric tyrosyl radical cofactor of ribonucleotide reductase (RNR), probably by providing electrons for reduction during radical cofactor maturation in the catalytic small subunit.</text>
</comment>
<feature type="binding site" evidence="10">
    <location>
        <position position="194"/>
    </location>
    <ligand>
        <name>[2Fe-2S] cluster</name>
        <dbReference type="ChEBI" id="CHEBI:190135"/>
    </ligand>
</feature>
<dbReference type="PANTHER" id="PTHR13273:SF14">
    <property type="entry name" value="ANAMORSIN"/>
    <property type="match status" value="1"/>
</dbReference>
<dbReference type="GO" id="GO:0051537">
    <property type="term" value="F:2 iron, 2 sulfur cluster binding"/>
    <property type="evidence" value="ECO:0007669"/>
    <property type="project" value="UniProtKB-UniRule"/>
</dbReference>
<dbReference type="Proteomes" id="UP001229421">
    <property type="component" value="Unassembled WGS sequence"/>
</dbReference>
<feature type="binding site" evidence="10">
    <location>
        <position position="208"/>
    </location>
    <ligand>
        <name>[2Fe-2S] cluster</name>
        <dbReference type="ChEBI" id="CHEBI:190135"/>
    </ligand>
</feature>
<evidence type="ECO:0000256" key="3">
    <source>
        <dbReference type="ARBA" id="ARBA00022485"/>
    </source>
</evidence>
<feature type="binding site" evidence="10">
    <location>
        <position position="203"/>
    </location>
    <ligand>
        <name>[2Fe-2S] cluster</name>
        <dbReference type="ChEBI" id="CHEBI:190135"/>
    </ligand>
</feature>
<evidence type="ECO:0000256" key="5">
    <source>
        <dbReference type="ARBA" id="ARBA00022714"/>
    </source>
</evidence>
<dbReference type="Pfam" id="PF08241">
    <property type="entry name" value="Methyltransf_11"/>
    <property type="match status" value="1"/>
</dbReference>
<dbReference type="Gene3D" id="3.40.50.150">
    <property type="entry name" value="Vaccinia Virus protein VP39"/>
    <property type="match status" value="1"/>
</dbReference>
<dbReference type="InterPro" id="IPR029063">
    <property type="entry name" value="SAM-dependent_MTases_sf"/>
</dbReference>
<keyword evidence="9 10" id="KW-0496">Mitochondrion</keyword>
<comment type="cofactor">
    <cofactor evidence="10">
        <name>[2Fe-2S] cluster</name>
        <dbReference type="ChEBI" id="CHEBI:190135"/>
    </cofactor>
</comment>
<evidence type="ECO:0000256" key="4">
    <source>
        <dbReference type="ARBA" id="ARBA00022490"/>
    </source>
</evidence>
<protein>
    <recommendedName>
        <fullName evidence="10">Anamorsin homolog</fullName>
    </recommendedName>
    <alternativeName>
        <fullName evidence="10">Fe-S cluster assembly protein DRE2 homolog</fullName>
    </alternativeName>
</protein>
<keyword evidence="7 10" id="KW-0408">Iron</keyword>
<feature type="binding site" evidence="10">
    <location>
        <position position="245"/>
    </location>
    <ligand>
        <name>[4Fe-4S] cluster</name>
        <dbReference type="ChEBI" id="CHEBI:49883"/>
    </ligand>
</feature>
<comment type="cofactor">
    <cofactor evidence="1 10">
        <name>[4Fe-4S] cluster</name>
        <dbReference type="ChEBI" id="CHEBI:49883"/>
    </cofactor>
</comment>
<evidence type="ECO:0000259" key="12">
    <source>
        <dbReference type="Pfam" id="PF08241"/>
    </source>
</evidence>
<proteinExistence type="inferred from homology"/>
<reference evidence="13" key="1">
    <citation type="journal article" date="2023" name="bioRxiv">
        <title>Improved chromosome-level genome assembly for marigold (Tagetes erecta).</title>
        <authorList>
            <person name="Jiang F."/>
            <person name="Yuan L."/>
            <person name="Wang S."/>
            <person name="Wang H."/>
            <person name="Xu D."/>
            <person name="Wang A."/>
            <person name="Fan W."/>
        </authorList>
    </citation>
    <scope>NUCLEOTIDE SEQUENCE</scope>
    <source>
        <strain evidence="13">WSJ</strain>
        <tissue evidence="13">Leaf</tissue>
    </source>
</reference>
<evidence type="ECO:0000256" key="7">
    <source>
        <dbReference type="ARBA" id="ARBA00023004"/>
    </source>
</evidence>
<feature type="domain" description="Methyltransferase type 11" evidence="12">
    <location>
        <begin position="26"/>
        <end position="93"/>
    </location>
</feature>
<organism evidence="13 14">
    <name type="scientific">Tagetes erecta</name>
    <name type="common">African marigold</name>
    <dbReference type="NCBI Taxonomy" id="13708"/>
    <lineage>
        <taxon>Eukaryota</taxon>
        <taxon>Viridiplantae</taxon>
        <taxon>Streptophyta</taxon>
        <taxon>Embryophyta</taxon>
        <taxon>Tracheophyta</taxon>
        <taxon>Spermatophyta</taxon>
        <taxon>Magnoliopsida</taxon>
        <taxon>eudicotyledons</taxon>
        <taxon>Gunneridae</taxon>
        <taxon>Pentapetalae</taxon>
        <taxon>asterids</taxon>
        <taxon>campanulids</taxon>
        <taxon>Asterales</taxon>
        <taxon>Asteraceae</taxon>
        <taxon>Asteroideae</taxon>
        <taxon>Heliantheae alliance</taxon>
        <taxon>Tageteae</taxon>
        <taxon>Tagetes</taxon>
    </lineage>
</organism>
<dbReference type="GO" id="GO:0008757">
    <property type="term" value="F:S-adenosylmethionine-dependent methyltransferase activity"/>
    <property type="evidence" value="ECO:0007669"/>
    <property type="project" value="InterPro"/>
</dbReference>
<dbReference type="GO" id="GO:0009820">
    <property type="term" value="P:alkaloid metabolic process"/>
    <property type="evidence" value="ECO:0007669"/>
    <property type="project" value="UniProtKB-KW"/>
</dbReference>
<dbReference type="HAMAP" id="MF_03115">
    <property type="entry name" value="Anamorsin"/>
    <property type="match status" value="1"/>
</dbReference>
<comment type="subunit">
    <text evidence="10">Monomer.</text>
</comment>
<keyword evidence="14" id="KW-1185">Reference proteome</keyword>
<dbReference type="PANTHER" id="PTHR13273">
    <property type="entry name" value="ANAMORSIN"/>
    <property type="match status" value="1"/>
</dbReference>
<comment type="caution">
    <text evidence="13">The sequence shown here is derived from an EMBL/GenBank/DDBJ whole genome shotgun (WGS) entry which is preliminary data.</text>
</comment>
<evidence type="ECO:0000259" key="11">
    <source>
        <dbReference type="Pfam" id="PF05093"/>
    </source>
</evidence>
<evidence type="ECO:0000256" key="1">
    <source>
        <dbReference type="ARBA" id="ARBA00001966"/>
    </source>
</evidence>
<evidence type="ECO:0000256" key="8">
    <source>
        <dbReference type="ARBA" id="ARBA00023014"/>
    </source>
</evidence>
<dbReference type="CDD" id="cd02440">
    <property type="entry name" value="AdoMet_MTases"/>
    <property type="match status" value="1"/>
</dbReference>
<dbReference type="Pfam" id="PF05093">
    <property type="entry name" value="CIAPIN1"/>
    <property type="match status" value="1"/>
</dbReference>
<feature type="binding site" evidence="10">
    <location>
        <position position="237"/>
    </location>
    <ligand>
        <name>[4Fe-4S] cluster</name>
        <dbReference type="ChEBI" id="CHEBI:49883"/>
    </ligand>
</feature>
<evidence type="ECO:0000256" key="2">
    <source>
        <dbReference type="ARBA" id="ARBA00008169"/>
    </source>
</evidence>
<evidence type="ECO:0000256" key="9">
    <source>
        <dbReference type="ARBA" id="ARBA00023128"/>
    </source>
</evidence>
<feature type="binding site" evidence="10">
    <location>
        <position position="206"/>
    </location>
    <ligand>
        <name>[2Fe-2S] cluster</name>
        <dbReference type="ChEBI" id="CHEBI:190135"/>
    </ligand>
</feature>
<name>A0AAD8NW68_TARER</name>
<feature type="domain" description="Anamorsin C-terminal" evidence="11">
    <location>
        <begin position="194"/>
        <end position="264"/>
    </location>
</feature>
<comment type="domain">
    <text evidence="10">The C-terminal domain binds 2 Fe-S clusters but is otherwise mostly in an intrinsically disordered conformation.</text>
</comment>
<dbReference type="AlphaFoldDB" id="A0AAD8NW68"/>
<dbReference type="GO" id="GO:0016226">
    <property type="term" value="P:iron-sulfur cluster assembly"/>
    <property type="evidence" value="ECO:0007669"/>
    <property type="project" value="UniProtKB-UniRule"/>
</dbReference>
<gene>
    <name evidence="13" type="ORF">QVD17_13466</name>
</gene>
<feature type="binding site" evidence="10">
    <location>
        <position position="248"/>
    </location>
    <ligand>
        <name>[4Fe-4S] cluster</name>
        <dbReference type="ChEBI" id="CHEBI:49883"/>
    </ligand>
</feature>
<comment type="caution">
    <text evidence="10">Lacks conserved residue(s) required for the propagation of feature annotation.</text>
</comment>
<dbReference type="InterPro" id="IPR013216">
    <property type="entry name" value="Methyltransf_11"/>
</dbReference>
<dbReference type="InterPro" id="IPR046408">
    <property type="entry name" value="CIAPIN1"/>
</dbReference>
<comment type="domain">
    <text evidence="10">The N-terminal domain has structural similarity with S-adenosyl-L-methionine-dependent methyltransferases, but does not bind S-adenosyl-L-methionine. It is required for correct assembly of the 2 Fe-S clusters.</text>
</comment>
<dbReference type="InterPro" id="IPR007785">
    <property type="entry name" value="Anamorsin"/>
</dbReference>
<feature type="short sequence motif" description="Cx2C motif 2" evidence="10">
    <location>
        <begin position="245"/>
        <end position="248"/>
    </location>
</feature>
<keyword evidence="4 10" id="KW-0963">Cytoplasm</keyword>
<evidence type="ECO:0000313" key="13">
    <source>
        <dbReference type="EMBL" id="KAK1430605.1"/>
    </source>
</evidence>
<dbReference type="EMBL" id="JAUHHV010000003">
    <property type="protein sequence ID" value="KAK1430605.1"/>
    <property type="molecule type" value="Genomic_DNA"/>
</dbReference>
<dbReference type="GO" id="GO:0051539">
    <property type="term" value="F:4 iron, 4 sulfur cluster binding"/>
    <property type="evidence" value="ECO:0007669"/>
    <property type="project" value="UniProtKB-KW"/>
</dbReference>
<keyword evidence="8 10" id="KW-0411">Iron-sulfur</keyword>
<dbReference type="GO" id="GO:0046872">
    <property type="term" value="F:metal ion binding"/>
    <property type="evidence" value="ECO:0007669"/>
    <property type="project" value="UniProtKB-KW"/>
</dbReference>
<dbReference type="GO" id="GO:0005758">
    <property type="term" value="C:mitochondrial intermembrane space"/>
    <property type="evidence" value="ECO:0007669"/>
    <property type="project" value="UniProtKB-SubCell"/>
</dbReference>
<keyword evidence="6 10" id="KW-0479">Metal-binding</keyword>
<keyword evidence="3 10" id="KW-0004">4Fe-4S</keyword>
<feature type="binding site" evidence="10">
    <location>
        <position position="234"/>
    </location>
    <ligand>
        <name>[4Fe-4S] cluster</name>
        <dbReference type="ChEBI" id="CHEBI:49883"/>
    </ligand>
</feature>
<dbReference type="SUPFAM" id="SSF53335">
    <property type="entry name" value="S-adenosyl-L-methionine-dependent methyltransferases"/>
    <property type="match status" value="1"/>
</dbReference>